<evidence type="ECO:0000259" key="4">
    <source>
        <dbReference type="PROSITE" id="PS51006"/>
    </source>
</evidence>
<evidence type="ECO:0000256" key="2">
    <source>
        <dbReference type="ARBA" id="ARBA00022679"/>
    </source>
</evidence>
<dbReference type="PANTHER" id="PTHR11558:SF25">
    <property type="entry name" value="SPERMINE SYNTHASE"/>
    <property type="match status" value="1"/>
</dbReference>
<dbReference type="EMBL" id="CAKMRJ010002223">
    <property type="protein sequence ID" value="CAH1428567.1"/>
    <property type="molecule type" value="Genomic_DNA"/>
</dbReference>
<keyword evidence="6" id="KW-1185">Reference proteome</keyword>
<dbReference type="GO" id="GO:0008295">
    <property type="term" value="P:spermidine biosynthetic process"/>
    <property type="evidence" value="ECO:0007669"/>
    <property type="project" value="TreeGrafter"/>
</dbReference>
<dbReference type="AlphaFoldDB" id="A0AAU9MRX4"/>
<evidence type="ECO:0000313" key="5">
    <source>
        <dbReference type="EMBL" id="CAH1428567.1"/>
    </source>
</evidence>
<reference evidence="5 6" key="1">
    <citation type="submission" date="2022-01" db="EMBL/GenBank/DDBJ databases">
        <authorList>
            <person name="Xiong W."/>
            <person name="Schranz E."/>
        </authorList>
    </citation>
    <scope>NUCLEOTIDE SEQUENCE [LARGE SCALE GENOMIC DNA]</scope>
</reference>
<dbReference type="Proteomes" id="UP001157418">
    <property type="component" value="Unassembled WGS sequence"/>
</dbReference>
<gene>
    <name evidence="5" type="ORF">LVIROSA_LOCUS15489</name>
</gene>
<dbReference type="Pfam" id="PF17284">
    <property type="entry name" value="Spermine_synt_N"/>
    <property type="match status" value="1"/>
</dbReference>
<name>A0AAU9MRX4_9ASTR</name>
<dbReference type="Gene3D" id="3.40.50.150">
    <property type="entry name" value="Vaccinia Virus protein VP39"/>
    <property type="match status" value="1"/>
</dbReference>
<dbReference type="InterPro" id="IPR035246">
    <property type="entry name" value="Spermidine_synt_N"/>
</dbReference>
<dbReference type="PROSITE" id="PS01330">
    <property type="entry name" value="PABS_1"/>
    <property type="match status" value="1"/>
</dbReference>
<keyword evidence="2 3" id="KW-0808">Transferase</keyword>
<accession>A0AAU9MRX4</accession>
<comment type="caution">
    <text evidence="3">Lacks conserved residue(s) required for the propagation of feature annotation.</text>
</comment>
<dbReference type="GO" id="GO:0005829">
    <property type="term" value="C:cytosol"/>
    <property type="evidence" value="ECO:0007669"/>
    <property type="project" value="TreeGrafter"/>
</dbReference>
<sequence length="147" mass="16544">MEGDAWRDLEVQRSLDGRVNEPSCCLKARAFPVDSELEANCHATVVSGWFSDKGGKSMYFNNPMWPGEAHSLEVEKILFKEKSEYQEVVVFEMTEKDECAYQEMIAYLPLCSIESLKKVLVVGGGDGGVVREIARHSSVDLIDIYMK</sequence>
<comment type="caution">
    <text evidence="5">The sequence shown here is derived from an EMBL/GenBank/DDBJ whole genome shotgun (WGS) entry which is preliminary data.</text>
</comment>
<evidence type="ECO:0000313" key="6">
    <source>
        <dbReference type="Proteomes" id="UP001157418"/>
    </source>
</evidence>
<dbReference type="SUPFAM" id="SSF53335">
    <property type="entry name" value="S-adenosyl-L-methionine-dependent methyltransferases"/>
    <property type="match status" value="1"/>
</dbReference>
<dbReference type="PANTHER" id="PTHR11558">
    <property type="entry name" value="SPERMIDINE/SPERMINE SYNTHASE"/>
    <property type="match status" value="1"/>
</dbReference>
<dbReference type="InterPro" id="IPR030374">
    <property type="entry name" value="PABS"/>
</dbReference>
<dbReference type="GO" id="GO:0004766">
    <property type="term" value="F:spermidine synthase activity"/>
    <property type="evidence" value="ECO:0007669"/>
    <property type="project" value="TreeGrafter"/>
</dbReference>
<protein>
    <recommendedName>
        <fullName evidence="4">PABS domain-containing protein</fullName>
    </recommendedName>
</protein>
<dbReference type="PROSITE" id="PS51006">
    <property type="entry name" value="PABS_2"/>
    <property type="match status" value="1"/>
</dbReference>
<evidence type="ECO:0000256" key="1">
    <source>
        <dbReference type="ARBA" id="ARBA00007867"/>
    </source>
</evidence>
<dbReference type="InterPro" id="IPR030373">
    <property type="entry name" value="PABS_CS"/>
</dbReference>
<organism evidence="5 6">
    <name type="scientific">Lactuca virosa</name>
    <dbReference type="NCBI Taxonomy" id="75947"/>
    <lineage>
        <taxon>Eukaryota</taxon>
        <taxon>Viridiplantae</taxon>
        <taxon>Streptophyta</taxon>
        <taxon>Embryophyta</taxon>
        <taxon>Tracheophyta</taxon>
        <taxon>Spermatophyta</taxon>
        <taxon>Magnoliopsida</taxon>
        <taxon>eudicotyledons</taxon>
        <taxon>Gunneridae</taxon>
        <taxon>Pentapetalae</taxon>
        <taxon>asterids</taxon>
        <taxon>campanulids</taxon>
        <taxon>Asterales</taxon>
        <taxon>Asteraceae</taxon>
        <taxon>Cichorioideae</taxon>
        <taxon>Cichorieae</taxon>
        <taxon>Lactucinae</taxon>
        <taxon>Lactuca</taxon>
    </lineage>
</organism>
<comment type="similarity">
    <text evidence="1">Belongs to the spermidine/spermine synthase family.</text>
</comment>
<proteinExistence type="inferred from homology"/>
<keyword evidence="3" id="KW-0620">Polyamine biosynthesis</keyword>
<evidence type="ECO:0000256" key="3">
    <source>
        <dbReference type="PROSITE-ProRule" id="PRU00354"/>
    </source>
</evidence>
<dbReference type="Pfam" id="PF01564">
    <property type="entry name" value="Spermine_synth"/>
    <property type="match status" value="1"/>
</dbReference>
<feature type="domain" description="PABS" evidence="4">
    <location>
        <begin position="47"/>
        <end position="147"/>
    </location>
</feature>
<dbReference type="InterPro" id="IPR001045">
    <property type="entry name" value="Spermi_synthase"/>
</dbReference>
<dbReference type="InterPro" id="IPR029063">
    <property type="entry name" value="SAM-dependent_MTases_sf"/>
</dbReference>
<dbReference type="Gene3D" id="2.30.140.10">
    <property type="entry name" value="Spermidine synthase, tetramerisation domain"/>
    <property type="match status" value="1"/>
</dbReference>
<dbReference type="InterPro" id="IPR037163">
    <property type="entry name" value="Spermidine_synt_N_sf"/>
</dbReference>